<evidence type="ECO:0000256" key="4">
    <source>
        <dbReference type="ARBA" id="ARBA00016885"/>
    </source>
</evidence>
<evidence type="ECO:0000256" key="9">
    <source>
        <dbReference type="ARBA" id="ARBA00022840"/>
    </source>
</evidence>
<dbReference type="InterPro" id="IPR008271">
    <property type="entry name" value="Ser/Thr_kinase_AS"/>
</dbReference>
<evidence type="ECO:0000256" key="1">
    <source>
        <dbReference type="ARBA" id="ARBA00004192"/>
    </source>
</evidence>
<evidence type="ECO:0000256" key="8">
    <source>
        <dbReference type="ARBA" id="ARBA00022777"/>
    </source>
</evidence>
<feature type="region of interest" description="Disordered" evidence="14">
    <location>
        <begin position="1493"/>
        <end position="1516"/>
    </location>
</feature>
<dbReference type="SUPFAM" id="SSF56112">
    <property type="entry name" value="Protein kinase-like (PK-like)"/>
    <property type="match status" value="5"/>
</dbReference>
<feature type="binding site" evidence="13">
    <location>
        <position position="834"/>
    </location>
    <ligand>
        <name>ATP</name>
        <dbReference type="ChEBI" id="CHEBI:30616"/>
    </ligand>
</feature>
<protein>
    <recommendedName>
        <fullName evidence="4">Serine/threonine-protein kinase 1</fullName>
        <ecNumber evidence="3">2.7.11.1</ecNumber>
    </recommendedName>
</protein>
<dbReference type="PROSITE" id="PS00108">
    <property type="entry name" value="PROTEIN_KINASE_ST"/>
    <property type="match status" value="3"/>
</dbReference>
<feature type="binding site" evidence="13">
    <location>
        <position position="368"/>
    </location>
    <ligand>
        <name>ATP</name>
        <dbReference type="ChEBI" id="CHEBI:30616"/>
    </ligand>
</feature>
<dbReference type="InterPro" id="IPR051138">
    <property type="entry name" value="PIM_Ser/Thr_kinase"/>
</dbReference>
<evidence type="ECO:0000256" key="2">
    <source>
        <dbReference type="ARBA" id="ARBA00005505"/>
    </source>
</evidence>
<keyword evidence="6" id="KW-0808">Transferase</keyword>
<feature type="signal peptide" evidence="15">
    <location>
        <begin position="1"/>
        <end position="23"/>
    </location>
</feature>
<accession>A0A3M0KCK5</accession>
<dbReference type="STRING" id="333673.A0A3M0KCK5"/>
<evidence type="ECO:0000256" key="12">
    <source>
        <dbReference type="ARBA" id="ARBA00048679"/>
    </source>
</evidence>
<dbReference type="GO" id="GO:0005737">
    <property type="term" value="C:cytoplasm"/>
    <property type="evidence" value="ECO:0007669"/>
    <property type="project" value="TreeGrafter"/>
</dbReference>
<reference evidence="17 18" key="1">
    <citation type="submission" date="2018-07" db="EMBL/GenBank/DDBJ databases">
        <title>A high quality draft genome assembly of the barn swallow (H. rustica rustica).</title>
        <authorList>
            <person name="Formenti G."/>
            <person name="Chiara M."/>
            <person name="Poveda L."/>
            <person name="Francoijs K.-J."/>
            <person name="Bonisoli-Alquati A."/>
            <person name="Canova L."/>
            <person name="Gianfranceschi L."/>
            <person name="Horner D.S."/>
            <person name="Saino N."/>
        </authorList>
    </citation>
    <scope>NUCLEOTIDE SEQUENCE [LARGE SCALE GENOMIC DNA]</scope>
    <source>
        <strain evidence="17">Chelidonia</strain>
        <tissue evidence="17">Blood</tissue>
    </source>
</reference>
<comment type="similarity">
    <text evidence="2">Belongs to the protein kinase superfamily. CAMK Ser/Thr protein kinase family. PIM subfamily.</text>
</comment>
<dbReference type="EC" id="2.7.11.1" evidence="3"/>
<sequence length="1566" mass="173993">MGDGGVLMTALVLLLAAVAVCWAVGHWPPRRRQAGQPRRRKRSGVRPRGSRRNRGAPAAPRCSRPRATPRKRPGDPASPLHRSCSCGPCVAVAQELQELMILLWAGNGTSVPLYAGMWQAFWKELEKLRKRGHLPCCGSPSSSRSLHPFKRLLPARFYTPGRASTLARVAQQQRPAIHAGGSGCQRTSTLPGASAISDSLHPTERLSETCRPAEGAEPMDRSPGSLGPVDSNKTGATLTTDVAGESPQVHVGAQPEPGEPCQEQVAEQQASLSQELPAHSSQDAVPAVPAGHSPCVEVETIPKRPRRFLHLQEAAPRRPPTTRTAFQVAGQKKEQQELYLLGPQLGSGGFGTVFSGTRLSDGSPVAVKRVPRESVLQWHKLPDGTRVPLEIVLMEKVGSGCQNIIQLLDWFELPDSFMLVLERPEQSQDLLHYLLEQEFLSEEAARWLFCQVLDAVQHCTACGVLHRDIKPQNLLVNPETGDLKLIDFGCGTFLQERAYTTFAGTHLYCPPEWICLGCYDGHAATIWSLGVLLYVMVCGEMPFQSDRDIVSGQLVFRQQVSPGQKKEQQELYLLGPQLGSGGFGTVFSGTRLSDGSPVAVKRVPRESVLQWHKLPDGTRVPLEIVLMEKVGSGCQNIIQLLDWFELPDSFMLVLERPEQSQDLLHYLLEQEFLSEEAARWLFCQVLDAVQHCTACGVLHRDIKPQNLLVNPETGDLKLIDFGCGTFLQERAYTTFAGTHLYCPPEWICLGCYDGHAATIWSLGVLLYVMVCGEMPFQSDRDIVSGQLVFRQQVSPGQKKEQQELYLLGPQLGSGGFGTVFSGTRLSDGSPVAVKRVPRESVLQWHKLPDGTRVPLEIVLMEKVGSGCQNIIQLLDWFELPDSFMLVLERPEQSQDLLHYLLEQEFLSEEAARWLFCQVLDAVQHCTACGVLHRDIKPQNLLVNPETGDLKLIDFGCGTFLQERAYTTFAGTHLYCPPEWICLGCYDGHAATIWSLGVLLYVMVCGEMPFQSDRDIVSGQLVFRQQVSPGQKKEQQELYLLGPQLGSGGFGTVFSGTRLSDGSPVAVKRVPRESVLQWHKLPDGTRVPLEIVLMEKVGSGCQNIIQLLDWFELPDSFMLVLERPEQSQDLLHYLLEQEFLSEEAARWLFCQVLDAVQHCTACGVLHRDIKPQNLLVNPETGDLKLIDFGCGTFLQERAYTTFAGTHLYCPPEWICLGCYDGHAATIWSLGVLLYVMVCGEMPFQSDRDIVSGQLVFRQQVSPGQKKEQQELYLLGPQLGSGGFGTVFSGTRLSDGSPVAVKRVPRESVLQWHKLPDGTRVPLEIVLMEKVGSGCQNIIQLLDWFELPDSFMLVLERPEQSQDLLHYLLEQEFLSEEAARWLFCQVLDAVQHCTACGVLHRDIKPQNLLVNPETGDLKLIDFGCGTFLQERAYTTFAGTHLYCPPEWICLGCYDGHAATIWSLGVLLYVMVCGEMPFQSDRDIVSGQLVFRQQVSPDGQEMPGSKKGSPALSKKMFPEASVQEKSKDCMYYVISHQKKRTVFAFQRHLHKDASEMGDAFILTLLANGK</sequence>
<feature type="region of interest" description="Disordered" evidence="14">
    <location>
        <begin position="30"/>
        <end position="82"/>
    </location>
</feature>
<evidence type="ECO:0000256" key="10">
    <source>
        <dbReference type="ARBA" id="ARBA00023200"/>
    </source>
</evidence>
<evidence type="ECO:0000256" key="13">
    <source>
        <dbReference type="PROSITE-ProRule" id="PRU10141"/>
    </source>
</evidence>
<evidence type="ECO:0000313" key="17">
    <source>
        <dbReference type="EMBL" id="RMC10882.1"/>
    </source>
</evidence>
<dbReference type="GO" id="GO:0004674">
    <property type="term" value="F:protein serine/threonine kinase activity"/>
    <property type="evidence" value="ECO:0007669"/>
    <property type="project" value="UniProtKB-KW"/>
</dbReference>
<dbReference type="PANTHER" id="PTHR22984">
    <property type="entry name" value="SERINE/THREONINE-PROTEIN KINASE PIM"/>
    <property type="match status" value="1"/>
</dbReference>
<keyword evidence="8" id="KW-0418">Kinase</keyword>
<comment type="subcellular location">
    <subcellularLocation>
        <location evidence="1">Host cytoplasm</location>
    </subcellularLocation>
</comment>
<evidence type="ECO:0000256" key="14">
    <source>
        <dbReference type="SAM" id="MobiDB-lite"/>
    </source>
</evidence>
<dbReference type="PANTHER" id="PTHR22984:SF25">
    <property type="entry name" value="PROTEIN KINASE DOMAIN-CONTAINING PROTEIN"/>
    <property type="match status" value="1"/>
</dbReference>
<feature type="binding site" evidence="13">
    <location>
        <position position="1067"/>
    </location>
    <ligand>
        <name>ATP</name>
        <dbReference type="ChEBI" id="CHEBI:30616"/>
    </ligand>
</feature>
<feature type="binding site" evidence="13">
    <location>
        <position position="1300"/>
    </location>
    <ligand>
        <name>ATP</name>
        <dbReference type="ChEBI" id="CHEBI:30616"/>
    </ligand>
</feature>
<keyword evidence="18" id="KW-1185">Reference proteome</keyword>
<dbReference type="InterPro" id="IPR000719">
    <property type="entry name" value="Prot_kinase_dom"/>
</dbReference>
<dbReference type="Pfam" id="PF00069">
    <property type="entry name" value="Pkinase"/>
    <property type="match status" value="5"/>
</dbReference>
<dbReference type="Gene3D" id="3.30.200.20">
    <property type="entry name" value="Phosphorylase Kinase, domain 1"/>
    <property type="match status" value="5"/>
</dbReference>
<dbReference type="InterPro" id="IPR017441">
    <property type="entry name" value="Protein_kinase_ATP_BS"/>
</dbReference>
<dbReference type="PROSITE" id="PS50011">
    <property type="entry name" value="PROTEIN_KINASE_DOM"/>
    <property type="match status" value="3"/>
</dbReference>
<evidence type="ECO:0000256" key="3">
    <source>
        <dbReference type="ARBA" id="ARBA00012513"/>
    </source>
</evidence>
<feature type="compositionally biased region" description="Polar residues" evidence="14">
    <location>
        <begin position="265"/>
        <end position="283"/>
    </location>
</feature>
<dbReference type="PROSITE" id="PS00107">
    <property type="entry name" value="PROTEIN_KINASE_ATP"/>
    <property type="match status" value="5"/>
</dbReference>
<dbReference type="InterPro" id="IPR011009">
    <property type="entry name" value="Kinase-like_dom_sf"/>
</dbReference>
<feature type="binding site" evidence="13">
    <location>
        <position position="601"/>
    </location>
    <ligand>
        <name>ATP</name>
        <dbReference type="ChEBI" id="CHEBI:30616"/>
    </ligand>
</feature>
<feature type="compositionally biased region" description="Polar residues" evidence="14">
    <location>
        <begin position="231"/>
        <end position="240"/>
    </location>
</feature>
<evidence type="ECO:0000256" key="11">
    <source>
        <dbReference type="ARBA" id="ARBA00047899"/>
    </source>
</evidence>
<gene>
    <name evidence="17" type="ORF">DUI87_12595</name>
</gene>
<name>A0A3M0KCK5_HIRRU</name>
<evidence type="ECO:0000259" key="16">
    <source>
        <dbReference type="PROSITE" id="PS50011"/>
    </source>
</evidence>
<evidence type="ECO:0000256" key="6">
    <source>
        <dbReference type="ARBA" id="ARBA00022679"/>
    </source>
</evidence>
<evidence type="ECO:0000256" key="15">
    <source>
        <dbReference type="SAM" id="SignalP"/>
    </source>
</evidence>
<feature type="domain" description="Protein kinase" evidence="16">
    <location>
        <begin position="339"/>
        <end position="694"/>
    </location>
</feature>
<dbReference type="GO" id="GO:0005524">
    <property type="term" value="F:ATP binding"/>
    <property type="evidence" value="ECO:0007669"/>
    <property type="project" value="UniProtKB-UniRule"/>
</dbReference>
<feature type="chain" id="PRO_5018038475" description="Serine/threonine-protein kinase 1" evidence="15">
    <location>
        <begin position="24"/>
        <end position="1566"/>
    </location>
</feature>
<comment type="caution">
    <text evidence="17">The sequence shown here is derived from an EMBL/GenBank/DDBJ whole genome shotgun (WGS) entry which is preliminary data.</text>
</comment>
<dbReference type="Gene3D" id="1.10.510.10">
    <property type="entry name" value="Transferase(Phosphotransferase) domain 1"/>
    <property type="match status" value="5"/>
</dbReference>
<comment type="catalytic activity">
    <reaction evidence="12">
        <text>L-seryl-[protein] + ATP = O-phospho-L-seryl-[protein] + ADP + H(+)</text>
        <dbReference type="Rhea" id="RHEA:17989"/>
        <dbReference type="Rhea" id="RHEA-COMP:9863"/>
        <dbReference type="Rhea" id="RHEA-COMP:11604"/>
        <dbReference type="ChEBI" id="CHEBI:15378"/>
        <dbReference type="ChEBI" id="CHEBI:29999"/>
        <dbReference type="ChEBI" id="CHEBI:30616"/>
        <dbReference type="ChEBI" id="CHEBI:83421"/>
        <dbReference type="ChEBI" id="CHEBI:456216"/>
        <dbReference type="EC" id="2.7.11.1"/>
    </reaction>
</comment>
<keyword evidence="5" id="KW-0723">Serine/threonine-protein kinase</keyword>
<dbReference type="EMBL" id="QRBI01000111">
    <property type="protein sequence ID" value="RMC10882.1"/>
    <property type="molecule type" value="Genomic_DNA"/>
</dbReference>
<keyword evidence="15" id="KW-0732">Signal</keyword>
<evidence type="ECO:0000256" key="7">
    <source>
        <dbReference type="ARBA" id="ARBA00022741"/>
    </source>
</evidence>
<organism evidence="17 18">
    <name type="scientific">Hirundo rustica rustica</name>
    <dbReference type="NCBI Taxonomy" id="333673"/>
    <lineage>
        <taxon>Eukaryota</taxon>
        <taxon>Metazoa</taxon>
        <taxon>Chordata</taxon>
        <taxon>Craniata</taxon>
        <taxon>Vertebrata</taxon>
        <taxon>Euteleostomi</taxon>
        <taxon>Archelosauria</taxon>
        <taxon>Archosauria</taxon>
        <taxon>Dinosauria</taxon>
        <taxon>Saurischia</taxon>
        <taxon>Theropoda</taxon>
        <taxon>Coelurosauria</taxon>
        <taxon>Aves</taxon>
        <taxon>Neognathae</taxon>
        <taxon>Neoaves</taxon>
        <taxon>Telluraves</taxon>
        <taxon>Australaves</taxon>
        <taxon>Passeriformes</taxon>
        <taxon>Sylvioidea</taxon>
        <taxon>Hirundinidae</taxon>
        <taxon>Hirundo</taxon>
    </lineage>
</organism>
<feature type="compositionally biased region" description="Basic residues" evidence="14">
    <location>
        <begin position="30"/>
        <end position="54"/>
    </location>
</feature>
<keyword evidence="10" id="KW-1035">Host cytoplasm</keyword>
<proteinExistence type="inferred from homology"/>
<dbReference type="Proteomes" id="UP000269221">
    <property type="component" value="Unassembled WGS sequence"/>
</dbReference>
<keyword evidence="7 13" id="KW-0547">Nucleotide-binding</keyword>
<keyword evidence="9 13" id="KW-0067">ATP-binding</keyword>
<comment type="catalytic activity">
    <reaction evidence="11">
        <text>L-threonyl-[protein] + ATP = O-phospho-L-threonyl-[protein] + ADP + H(+)</text>
        <dbReference type="Rhea" id="RHEA:46608"/>
        <dbReference type="Rhea" id="RHEA-COMP:11060"/>
        <dbReference type="Rhea" id="RHEA-COMP:11605"/>
        <dbReference type="ChEBI" id="CHEBI:15378"/>
        <dbReference type="ChEBI" id="CHEBI:30013"/>
        <dbReference type="ChEBI" id="CHEBI:30616"/>
        <dbReference type="ChEBI" id="CHEBI:61977"/>
        <dbReference type="ChEBI" id="CHEBI:456216"/>
        <dbReference type="EC" id="2.7.11.1"/>
    </reaction>
</comment>
<feature type="domain" description="Protein kinase" evidence="16">
    <location>
        <begin position="1271"/>
        <end position="1566"/>
    </location>
</feature>
<evidence type="ECO:0000256" key="5">
    <source>
        <dbReference type="ARBA" id="ARBA00022527"/>
    </source>
</evidence>
<feature type="domain" description="Protein kinase" evidence="16">
    <location>
        <begin position="805"/>
        <end position="1160"/>
    </location>
</feature>
<dbReference type="OrthoDB" id="10252171at2759"/>
<evidence type="ECO:0000313" key="18">
    <source>
        <dbReference type="Proteomes" id="UP000269221"/>
    </source>
</evidence>
<feature type="region of interest" description="Disordered" evidence="14">
    <location>
        <begin position="177"/>
        <end position="291"/>
    </location>
</feature>
<dbReference type="SMART" id="SM00220">
    <property type="entry name" value="S_TKc"/>
    <property type="match status" value="5"/>
</dbReference>